<reference evidence="1 2" key="1">
    <citation type="submission" date="2016-10" db="EMBL/GenBank/DDBJ databases">
        <authorList>
            <person name="de Groot N.N."/>
        </authorList>
    </citation>
    <scope>NUCLEOTIDE SEQUENCE [LARGE SCALE GENOMIC DNA]</scope>
    <source>
        <strain evidence="1 2">EP1-55-1</strain>
    </source>
</reference>
<dbReference type="RefSeq" id="WP_092913688.1">
    <property type="nucleotide sequence ID" value="NZ_CP136592.1"/>
</dbReference>
<evidence type="ECO:0008006" key="3">
    <source>
        <dbReference type="Google" id="ProtNLM"/>
    </source>
</evidence>
<dbReference type="OrthoDB" id="5373103at2"/>
<organism evidence="1 2">
    <name type="scientific">Hydrogenimonas thermophila</name>
    <dbReference type="NCBI Taxonomy" id="223786"/>
    <lineage>
        <taxon>Bacteria</taxon>
        <taxon>Pseudomonadati</taxon>
        <taxon>Campylobacterota</taxon>
        <taxon>Epsilonproteobacteria</taxon>
        <taxon>Campylobacterales</taxon>
        <taxon>Hydrogenimonadaceae</taxon>
        <taxon>Hydrogenimonas</taxon>
    </lineage>
</organism>
<accession>A0A1I5T813</accession>
<protein>
    <recommendedName>
        <fullName evidence="3">Lipoprotein</fullName>
    </recommendedName>
</protein>
<dbReference type="EMBL" id="FOXB01000041">
    <property type="protein sequence ID" value="SFP79194.1"/>
    <property type="molecule type" value="Genomic_DNA"/>
</dbReference>
<gene>
    <name evidence="1" type="ORF">SAMN05216234_1417</name>
</gene>
<dbReference type="Proteomes" id="UP000199227">
    <property type="component" value="Unassembled WGS sequence"/>
</dbReference>
<dbReference type="AlphaFoldDB" id="A0A1I5T813"/>
<evidence type="ECO:0000313" key="2">
    <source>
        <dbReference type="Proteomes" id="UP000199227"/>
    </source>
</evidence>
<dbReference type="STRING" id="223786.SAMN05216234_1417"/>
<sequence length="159" mass="18749">MQFFLKIIFLSLFFLFSGCSKNYYEVPKASLIVIKSPKLKYADMGFIYRGKRQVKAQVYSSGKAVFTLTIGKRICIDSKCMSEEQFYRSYLNVKYPKGTLANIFLKKPIFNNEDLHKERGKWKQQIFDEDKFDIIYTFDSTSARFKDKTNHILIKIVEK</sequence>
<proteinExistence type="predicted"/>
<dbReference type="PROSITE" id="PS51257">
    <property type="entry name" value="PROKAR_LIPOPROTEIN"/>
    <property type="match status" value="1"/>
</dbReference>
<keyword evidence="2" id="KW-1185">Reference proteome</keyword>
<name>A0A1I5T813_9BACT</name>
<evidence type="ECO:0000313" key="1">
    <source>
        <dbReference type="EMBL" id="SFP79194.1"/>
    </source>
</evidence>